<proteinExistence type="predicted"/>
<gene>
    <name evidence="1" type="ORF">PPL_08240</name>
</gene>
<dbReference type="RefSeq" id="XP_020430903.1">
    <property type="nucleotide sequence ID" value="XM_020579064.1"/>
</dbReference>
<dbReference type="AlphaFoldDB" id="D3BJ05"/>
<accession>D3BJ05</accession>
<dbReference type="InParanoid" id="D3BJ05"/>
<evidence type="ECO:0000313" key="1">
    <source>
        <dbReference type="EMBL" id="EFA78779.1"/>
    </source>
</evidence>
<evidence type="ECO:0000313" key="2">
    <source>
        <dbReference type="Proteomes" id="UP000001396"/>
    </source>
</evidence>
<organism evidence="1 2">
    <name type="scientific">Heterostelium pallidum (strain ATCC 26659 / Pp 5 / PN500)</name>
    <name type="common">Cellular slime mold</name>
    <name type="synonym">Polysphondylium pallidum</name>
    <dbReference type="NCBI Taxonomy" id="670386"/>
    <lineage>
        <taxon>Eukaryota</taxon>
        <taxon>Amoebozoa</taxon>
        <taxon>Evosea</taxon>
        <taxon>Eumycetozoa</taxon>
        <taxon>Dictyostelia</taxon>
        <taxon>Acytosteliales</taxon>
        <taxon>Acytosteliaceae</taxon>
        <taxon>Heterostelium</taxon>
    </lineage>
</organism>
<comment type="caution">
    <text evidence="1">The sequence shown here is derived from an EMBL/GenBank/DDBJ whole genome shotgun (WGS) entry which is preliminary data.</text>
</comment>
<sequence>MLGNDDDSQSNEYLTFFNILIHVGWLNPQEKVKEEHQHWLKKRVKVKQSALIDLFLSSSSNKKILVGSLFKMNSYFIRDVKVDSIVQRLETSEFGEMMIRQFPLHVGIRNLESLVIFDIYRVRAIEMPSNLFHHILEYIKSNDVDITRLLSRKLYINHSGSSLSKMLLYFYQRVKEPAIFRVLVKSLILMESLDRELIQSVLTPFKLEFLQFSNSYVREFDTQSRSNFNQQNIQKDKSPNSFQHHKSYRDFGIGYYSPETPIFMNLKFLKFRRSVHGTNTHFQRLLDATNKDQLVSVEFIFSNVSTMLVNEEISSLLELRKSSPKVNISASVSTTSIAIDNPDQHSLITSYFFNSEPPKNIILSNLRKIAVSKFRCKNFDCMTHIFQTSPKLRSIKLDPTLNLEFFIGLINLNPNIWKLTIQYNIFVNNVNKIEPISLVTQLNQVFDILNQEKGQQIKIVKLIYNGFNGNDIYIPMLNQSLLSDNLVNIGKFRPMDDKLYKFKRITD</sequence>
<reference evidence="1 2" key="1">
    <citation type="journal article" date="2011" name="Genome Res.">
        <title>Phylogeny-wide analysis of social amoeba genomes highlights ancient origins for complex intercellular communication.</title>
        <authorList>
            <person name="Heidel A.J."/>
            <person name="Lawal H.M."/>
            <person name="Felder M."/>
            <person name="Schilde C."/>
            <person name="Helps N.R."/>
            <person name="Tunggal B."/>
            <person name="Rivero F."/>
            <person name="John U."/>
            <person name="Schleicher M."/>
            <person name="Eichinger L."/>
            <person name="Platzer M."/>
            <person name="Noegel A.A."/>
            <person name="Schaap P."/>
            <person name="Gloeckner G."/>
        </authorList>
    </citation>
    <scope>NUCLEOTIDE SEQUENCE [LARGE SCALE GENOMIC DNA]</scope>
    <source>
        <strain evidence="2">ATCC 26659 / Pp 5 / PN500</strain>
    </source>
</reference>
<protein>
    <recommendedName>
        <fullName evidence="3">F-box domain-containing protein</fullName>
    </recommendedName>
</protein>
<dbReference type="GeneID" id="31363720"/>
<name>D3BJ05_HETP5</name>
<evidence type="ECO:0008006" key="3">
    <source>
        <dbReference type="Google" id="ProtNLM"/>
    </source>
</evidence>
<dbReference type="Proteomes" id="UP000001396">
    <property type="component" value="Unassembled WGS sequence"/>
</dbReference>
<dbReference type="EMBL" id="ADBJ01000037">
    <property type="protein sequence ID" value="EFA78779.1"/>
    <property type="molecule type" value="Genomic_DNA"/>
</dbReference>
<keyword evidence="2" id="KW-1185">Reference proteome</keyword>